<sequence length="459" mass="50554">MPSSKVSDDSDLHALRASIEEDLDDPAVRRKIERTLLRKLDLRMSFLVVLMILNIIDRNNTPAARLRGFEKELNLSSTQYSTGSARGKRISDTKFLPISHTVSRPSFAGAVLCRFFLGAVEAAFMPGALLLLSRWYKRDELGLRSAILFCGSFVSNAFGSLLASAILDKMEGKLHQSAWRWLFFVEGAATIVIASFGIFILPDFPSARQSWLTSAEQTLAEIRVSEEVGSQSTAASSQGGHLAELADALSDWKIWWLTLLMTFAQLSFSFAIFFPTLTATLGYDRTKTLLLCAPPWIVATLAAFALTRHSDYTRERCYHSVLAFGIGMLGFLLAMSTMNVAVRYVSLFFMAFSPVGGMCIMAWAISSIHPASKRTVGLAIINAVSQLALVAGPYAWDQGWGPSYVKSFAICLAAISASVGMTVVFRHHLATLNTRAERDEQDAAHREKGVSVKGFRYML</sequence>
<evidence type="ECO:0000256" key="1">
    <source>
        <dbReference type="ARBA" id="ARBA00004141"/>
    </source>
</evidence>
<dbReference type="InterPro" id="IPR036259">
    <property type="entry name" value="MFS_trans_sf"/>
</dbReference>
<organism evidence="7 8">
    <name type="scientific">Hohenbuehelia grisea</name>
    <dbReference type="NCBI Taxonomy" id="104357"/>
    <lineage>
        <taxon>Eukaryota</taxon>
        <taxon>Fungi</taxon>
        <taxon>Dikarya</taxon>
        <taxon>Basidiomycota</taxon>
        <taxon>Agaricomycotina</taxon>
        <taxon>Agaricomycetes</taxon>
        <taxon>Agaricomycetidae</taxon>
        <taxon>Agaricales</taxon>
        <taxon>Pleurotineae</taxon>
        <taxon>Pleurotaceae</taxon>
        <taxon>Hohenbuehelia</taxon>
    </lineage>
</organism>
<evidence type="ECO:0000256" key="2">
    <source>
        <dbReference type="ARBA" id="ARBA00022448"/>
    </source>
</evidence>
<reference evidence="8" key="1">
    <citation type="submission" date="2024-06" db="EMBL/GenBank/DDBJ databases">
        <title>Multi-omics analyses provide insights into the biosynthesis of the anticancer antibiotic pleurotin in Hohenbuehelia grisea.</title>
        <authorList>
            <person name="Weaver J.A."/>
            <person name="Alberti F."/>
        </authorList>
    </citation>
    <scope>NUCLEOTIDE SEQUENCE [LARGE SCALE GENOMIC DNA]</scope>
    <source>
        <strain evidence="8">T-177</strain>
    </source>
</reference>
<keyword evidence="8" id="KW-1185">Reference proteome</keyword>
<feature type="transmembrane region" description="Helical" evidence="6">
    <location>
        <begin position="288"/>
        <end position="306"/>
    </location>
</feature>
<evidence type="ECO:0008006" key="9">
    <source>
        <dbReference type="Google" id="ProtNLM"/>
    </source>
</evidence>
<feature type="transmembrane region" description="Helical" evidence="6">
    <location>
        <begin position="107"/>
        <end position="133"/>
    </location>
</feature>
<accession>A0ABR3JIY0</accession>
<feature type="transmembrane region" description="Helical" evidence="6">
    <location>
        <begin position="145"/>
        <end position="167"/>
    </location>
</feature>
<keyword evidence="4 6" id="KW-1133">Transmembrane helix</keyword>
<name>A0ABR3JIY0_9AGAR</name>
<feature type="transmembrane region" description="Helical" evidence="6">
    <location>
        <begin position="179"/>
        <end position="201"/>
    </location>
</feature>
<feature type="transmembrane region" description="Helical" evidence="6">
    <location>
        <begin position="376"/>
        <end position="395"/>
    </location>
</feature>
<dbReference type="EMBL" id="JASNQZ010000006">
    <property type="protein sequence ID" value="KAL0955477.1"/>
    <property type="molecule type" value="Genomic_DNA"/>
</dbReference>
<feature type="transmembrane region" description="Helical" evidence="6">
    <location>
        <begin position="407"/>
        <end position="425"/>
    </location>
</feature>
<dbReference type="Gene3D" id="1.20.1250.20">
    <property type="entry name" value="MFS general substrate transporter like domains"/>
    <property type="match status" value="2"/>
</dbReference>
<evidence type="ECO:0000256" key="5">
    <source>
        <dbReference type="ARBA" id="ARBA00023136"/>
    </source>
</evidence>
<dbReference type="Pfam" id="PF07690">
    <property type="entry name" value="MFS_1"/>
    <property type="match status" value="1"/>
</dbReference>
<protein>
    <recommendedName>
        <fullName evidence="9">Major facilitator superfamily (MFS) profile domain-containing protein</fullName>
    </recommendedName>
</protein>
<dbReference type="InterPro" id="IPR011701">
    <property type="entry name" value="MFS"/>
</dbReference>
<feature type="transmembrane region" description="Helical" evidence="6">
    <location>
        <begin position="344"/>
        <end position="364"/>
    </location>
</feature>
<comment type="subcellular location">
    <subcellularLocation>
        <location evidence="1">Membrane</location>
        <topology evidence="1">Multi-pass membrane protein</topology>
    </subcellularLocation>
</comment>
<comment type="caution">
    <text evidence="7">The sequence shown here is derived from an EMBL/GenBank/DDBJ whole genome shotgun (WGS) entry which is preliminary data.</text>
</comment>
<evidence type="ECO:0000313" key="7">
    <source>
        <dbReference type="EMBL" id="KAL0955477.1"/>
    </source>
</evidence>
<feature type="transmembrane region" description="Helical" evidence="6">
    <location>
        <begin position="254"/>
        <end position="276"/>
    </location>
</feature>
<evidence type="ECO:0000256" key="3">
    <source>
        <dbReference type="ARBA" id="ARBA00022692"/>
    </source>
</evidence>
<dbReference type="SUPFAM" id="SSF103473">
    <property type="entry name" value="MFS general substrate transporter"/>
    <property type="match status" value="1"/>
</dbReference>
<dbReference type="Proteomes" id="UP001556367">
    <property type="component" value="Unassembled WGS sequence"/>
</dbReference>
<dbReference type="PANTHER" id="PTHR43791">
    <property type="entry name" value="PERMEASE-RELATED"/>
    <property type="match status" value="1"/>
</dbReference>
<dbReference type="PANTHER" id="PTHR43791:SF6">
    <property type="entry name" value="TRANSPORTER, PUTATIVE (AFU_ORTHOLOGUE AFUA_1G16690)-RELATED"/>
    <property type="match status" value="1"/>
</dbReference>
<evidence type="ECO:0000256" key="4">
    <source>
        <dbReference type="ARBA" id="ARBA00022989"/>
    </source>
</evidence>
<gene>
    <name evidence="7" type="ORF">HGRIS_001718</name>
</gene>
<keyword evidence="3 6" id="KW-0812">Transmembrane</keyword>
<keyword evidence="2" id="KW-0813">Transport</keyword>
<evidence type="ECO:0000256" key="6">
    <source>
        <dbReference type="SAM" id="Phobius"/>
    </source>
</evidence>
<feature type="transmembrane region" description="Helical" evidence="6">
    <location>
        <begin position="318"/>
        <end position="338"/>
    </location>
</feature>
<keyword evidence="5 6" id="KW-0472">Membrane</keyword>
<evidence type="ECO:0000313" key="8">
    <source>
        <dbReference type="Proteomes" id="UP001556367"/>
    </source>
</evidence>
<proteinExistence type="predicted"/>